<keyword evidence="3 13" id="KW-1003">Cell membrane</keyword>
<keyword evidence="2 13" id="KW-0813">Transport</keyword>
<keyword evidence="13" id="KW-0915">Sodium</keyword>
<feature type="transmembrane region" description="Helical" evidence="13">
    <location>
        <begin position="36"/>
        <end position="56"/>
    </location>
</feature>
<evidence type="ECO:0000256" key="7">
    <source>
        <dbReference type="ARBA" id="ARBA00023065"/>
    </source>
</evidence>
<evidence type="ECO:0000256" key="4">
    <source>
        <dbReference type="ARBA" id="ARBA00022692"/>
    </source>
</evidence>
<dbReference type="GO" id="GO:0140114">
    <property type="term" value="P:cellular detoxification of fluoride"/>
    <property type="evidence" value="ECO:0007669"/>
    <property type="project" value="UniProtKB-UniRule"/>
</dbReference>
<comment type="function">
    <text evidence="12 13">Fluoride-specific ion channel. Important for reducing fluoride concentration in the cell, thus reducing its toxicity.</text>
</comment>
<dbReference type="AlphaFoldDB" id="A0AAV5G410"/>
<comment type="similarity">
    <text evidence="10 13">Belongs to the fluoride channel Fluc/FEX (TC 1.A.43) family.</text>
</comment>
<keyword evidence="8 13" id="KW-0472">Membrane</keyword>
<sequence length="128" mass="13659">MANPLILILAFGAAAFLGGMLRSLLAQWFPARVGTFVANVLASFAAGMAIGFTTAIDDPETSNFLMPVVATGFAGALSTWSTLAAELSALIKSKQWRTLAFYLGLTLAVGIIFAHRGAVWARRIYYVE</sequence>
<comment type="activity regulation">
    <text evidence="13">Na(+) is not transported, but it plays an essential structural role and its presence is essential for fluoride channel function.</text>
</comment>
<comment type="subcellular location">
    <subcellularLocation>
        <location evidence="1 13">Cell membrane</location>
        <topology evidence="1 13">Multi-pass membrane protein</topology>
    </subcellularLocation>
</comment>
<evidence type="ECO:0000256" key="9">
    <source>
        <dbReference type="ARBA" id="ARBA00023303"/>
    </source>
</evidence>
<dbReference type="PANTHER" id="PTHR28259:SF16">
    <property type="entry name" value="FLUORIDE-SPECIFIC ION CHANNEL FLUC 2"/>
    <property type="match status" value="1"/>
</dbReference>
<name>A0AAV5G410_CORAM</name>
<reference evidence="14" key="1">
    <citation type="submission" date="2021-12" db="EMBL/GenBank/DDBJ databases">
        <title>Draft genome sequence of Corynebacterium ammoniagenes strain T-723.</title>
        <authorList>
            <person name="Matsuzawa M."/>
            <person name="Hiratani M."/>
            <person name="Abe I."/>
            <person name="Tsuji Y."/>
            <person name="Nakamura J."/>
        </authorList>
    </citation>
    <scope>NUCLEOTIDE SEQUENCE</scope>
    <source>
        <strain evidence="14">T-723</strain>
    </source>
</reference>
<evidence type="ECO:0000256" key="6">
    <source>
        <dbReference type="ARBA" id="ARBA00022989"/>
    </source>
</evidence>
<comment type="catalytic activity">
    <reaction evidence="11">
        <text>fluoride(in) = fluoride(out)</text>
        <dbReference type="Rhea" id="RHEA:76159"/>
        <dbReference type="ChEBI" id="CHEBI:17051"/>
    </reaction>
    <physiologicalReaction direction="left-to-right" evidence="11">
        <dbReference type="Rhea" id="RHEA:76160"/>
    </physiologicalReaction>
</comment>
<evidence type="ECO:0000313" key="14">
    <source>
        <dbReference type="EMBL" id="GJN43979.1"/>
    </source>
</evidence>
<dbReference type="PANTHER" id="PTHR28259">
    <property type="entry name" value="FLUORIDE EXPORT PROTEIN 1-RELATED"/>
    <property type="match status" value="1"/>
</dbReference>
<feature type="transmembrane region" description="Helical" evidence="13">
    <location>
        <begin position="63"/>
        <end position="83"/>
    </location>
</feature>
<dbReference type="EMBL" id="BQKK01000009">
    <property type="protein sequence ID" value="GJN43979.1"/>
    <property type="molecule type" value="Genomic_DNA"/>
</dbReference>
<comment type="caution">
    <text evidence="14">The sequence shown here is derived from an EMBL/GenBank/DDBJ whole genome shotgun (WGS) entry which is preliminary data.</text>
</comment>
<dbReference type="InterPro" id="IPR003691">
    <property type="entry name" value="FluC"/>
</dbReference>
<evidence type="ECO:0000256" key="2">
    <source>
        <dbReference type="ARBA" id="ARBA00022448"/>
    </source>
</evidence>
<feature type="binding site" evidence="13">
    <location>
        <position position="78"/>
    </location>
    <ligand>
        <name>Na(+)</name>
        <dbReference type="ChEBI" id="CHEBI:29101"/>
        <note>structural</note>
    </ligand>
</feature>
<keyword evidence="4 13" id="KW-0812">Transmembrane</keyword>
<gene>
    <name evidence="13" type="primary">fluC</name>
    <name evidence="13" type="synonym">crcB</name>
    <name evidence="14" type="ORF">CAT723_24580</name>
</gene>
<proteinExistence type="inferred from homology"/>
<dbReference type="GO" id="GO:0005886">
    <property type="term" value="C:plasma membrane"/>
    <property type="evidence" value="ECO:0007669"/>
    <property type="project" value="UniProtKB-SubCell"/>
</dbReference>
<dbReference type="Pfam" id="PF02537">
    <property type="entry name" value="CRCB"/>
    <property type="match status" value="1"/>
</dbReference>
<evidence type="ECO:0000256" key="5">
    <source>
        <dbReference type="ARBA" id="ARBA00022723"/>
    </source>
</evidence>
<dbReference type="RefSeq" id="WP_003847135.1">
    <property type="nucleotide sequence ID" value="NZ_BQKK01000009.1"/>
</dbReference>
<evidence type="ECO:0000256" key="10">
    <source>
        <dbReference type="ARBA" id="ARBA00035120"/>
    </source>
</evidence>
<feature type="binding site" evidence="13">
    <location>
        <position position="75"/>
    </location>
    <ligand>
        <name>Na(+)</name>
        <dbReference type="ChEBI" id="CHEBI:29101"/>
        <note>structural</note>
    </ligand>
</feature>
<keyword evidence="6 13" id="KW-1133">Transmembrane helix</keyword>
<dbReference type="GO" id="GO:0046872">
    <property type="term" value="F:metal ion binding"/>
    <property type="evidence" value="ECO:0007669"/>
    <property type="project" value="UniProtKB-KW"/>
</dbReference>
<dbReference type="GO" id="GO:0062054">
    <property type="term" value="F:fluoride channel activity"/>
    <property type="evidence" value="ECO:0007669"/>
    <property type="project" value="UniProtKB-UniRule"/>
</dbReference>
<dbReference type="Proteomes" id="UP001054925">
    <property type="component" value="Unassembled WGS sequence"/>
</dbReference>
<keyword evidence="7 13" id="KW-0406">Ion transport</keyword>
<dbReference type="HAMAP" id="MF_00454">
    <property type="entry name" value="FluC"/>
    <property type="match status" value="1"/>
</dbReference>
<protein>
    <recommendedName>
        <fullName evidence="13">Fluoride-specific ion channel FluC</fullName>
    </recommendedName>
</protein>
<keyword evidence="5 13" id="KW-0479">Metal-binding</keyword>
<accession>A0AAV5G410</accession>
<evidence type="ECO:0000256" key="13">
    <source>
        <dbReference type="HAMAP-Rule" id="MF_00454"/>
    </source>
</evidence>
<feature type="transmembrane region" description="Helical" evidence="13">
    <location>
        <begin position="95"/>
        <end position="114"/>
    </location>
</feature>
<evidence type="ECO:0000256" key="11">
    <source>
        <dbReference type="ARBA" id="ARBA00035585"/>
    </source>
</evidence>
<keyword evidence="9 13" id="KW-0407">Ion channel</keyword>
<organism evidence="14 15">
    <name type="scientific">Corynebacterium ammoniagenes</name>
    <name type="common">Brevibacterium ammoniagenes</name>
    <dbReference type="NCBI Taxonomy" id="1697"/>
    <lineage>
        <taxon>Bacteria</taxon>
        <taxon>Bacillati</taxon>
        <taxon>Actinomycetota</taxon>
        <taxon>Actinomycetes</taxon>
        <taxon>Mycobacteriales</taxon>
        <taxon>Corynebacteriaceae</taxon>
        <taxon>Corynebacterium</taxon>
    </lineage>
</organism>
<evidence type="ECO:0000256" key="1">
    <source>
        <dbReference type="ARBA" id="ARBA00004651"/>
    </source>
</evidence>
<evidence type="ECO:0000256" key="12">
    <source>
        <dbReference type="ARBA" id="ARBA00049940"/>
    </source>
</evidence>
<evidence type="ECO:0000313" key="15">
    <source>
        <dbReference type="Proteomes" id="UP001054925"/>
    </source>
</evidence>
<evidence type="ECO:0000256" key="3">
    <source>
        <dbReference type="ARBA" id="ARBA00022475"/>
    </source>
</evidence>
<evidence type="ECO:0000256" key="8">
    <source>
        <dbReference type="ARBA" id="ARBA00023136"/>
    </source>
</evidence>